<gene>
    <name evidence="2" type="primary">SERPING1</name>
</gene>
<dbReference type="InterPro" id="IPR023796">
    <property type="entry name" value="Serpin_dom"/>
</dbReference>
<dbReference type="InterPro" id="IPR000215">
    <property type="entry name" value="Serpin_fam"/>
</dbReference>
<reference evidence="2" key="2">
    <citation type="submission" date="2025-09" db="UniProtKB">
        <authorList>
            <consortium name="Ensembl"/>
        </authorList>
    </citation>
    <scope>IDENTIFICATION</scope>
</reference>
<protein>
    <submittedName>
        <fullName evidence="2">Serpin family G member 1</fullName>
    </submittedName>
</protein>
<dbReference type="Gene3D" id="3.30.497.10">
    <property type="entry name" value="Antithrombin, subunit I, domain 2"/>
    <property type="match status" value="1"/>
</dbReference>
<dbReference type="Pfam" id="PF00079">
    <property type="entry name" value="Serpin"/>
    <property type="match status" value="1"/>
</dbReference>
<feature type="domain" description="Serpin" evidence="1">
    <location>
        <begin position="9"/>
        <end position="105"/>
    </location>
</feature>
<dbReference type="InterPro" id="IPR042178">
    <property type="entry name" value="Serpin_sf_1"/>
</dbReference>
<dbReference type="InterPro" id="IPR042185">
    <property type="entry name" value="Serpin_sf_2"/>
</dbReference>
<reference evidence="2" key="1">
    <citation type="submission" date="2025-08" db="UniProtKB">
        <authorList>
            <consortium name="Ensembl"/>
        </authorList>
    </citation>
    <scope>IDENTIFICATION</scope>
</reference>
<dbReference type="Proteomes" id="UP000694392">
    <property type="component" value="Unplaced"/>
</dbReference>
<dbReference type="SUPFAM" id="SSF56574">
    <property type="entry name" value="Serpins"/>
    <property type="match status" value="1"/>
</dbReference>
<dbReference type="GO" id="GO:0005615">
    <property type="term" value="C:extracellular space"/>
    <property type="evidence" value="ECO:0007669"/>
    <property type="project" value="InterPro"/>
</dbReference>
<evidence type="ECO:0000259" key="1">
    <source>
        <dbReference type="Pfam" id="PF00079"/>
    </source>
</evidence>
<evidence type="ECO:0000313" key="2">
    <source>
        <dbReference type="Ensembl" id="ENSSPUP00000021883.1"/>
    </source>
</evidence>
<dbReference type="InterPro" id="IPR036186">
    <property type="entry name" value="Serpin_sf"/>
</dbReference>
<keyword evidence="3" id="KW-1185">Reference proteome</keyword>
<organism evidence="2 3">
    <name type="scientific">Sphenodon punctatus</name>
    <name type="common">Tuatara</name>
    <name type="synonym">Hatteria punctata</name>
    <dbReference type="NCBI Taxonomy" id="8508"/>
    <lineage>
        <taxon>Eukaryota</taxon>
        <taxon>Metazoa</taxon>
        <taxon>Chordata</taxon>
        <taxon>Craniata</taxon>
        <taxon>Vertebrata</taxon>
        <taxon>Euteleostomi</taxon>
        <taxon>Lepidosauria</taxon>
        <taxon>Sphenodontia</taxon>
        <taxon>Sphenodontidae</taxon>
        <taxon>Sphenodon</taxon>
    </lineage>
</organism>
<dbReference type="PANTHER" id="PTHR11461">
    <property type="entry name" value="SERINE PROTEASE INHIBITOR, SERPIN"/>
    <property type="match status" value="1"/>
</dbReference>
<dbReference type="GO" id="GO:0004867">
    <property type="term" value="F:serine-type endopeptidase inhibitor activity"/>
    <property type="evidence" value="ECO:0007669"/>
    <property type="project" value="InterPro"/>
</dbReference>
<dbReference type="GeneTree" id="ENSGT00940000159681"/>
<evidence type="ECO:0000313" key="3">
    <source>
        <dbReference type="Proteomes" id="UP000694392"/>
    </source>
</evidence>
<name>A0A8D0HHL5_SPHPU</name>
<dbReference type="Ensembl" id="ENSSPUT00000023314.1">
    <property type="protein sequence ID" value="ENSSPUP00000021883.1"/>
    <property type="gene ID" value="ENSSPUG00000016787.1"/>
</dbReference>
<proteinExistence type="predicted"/>
<accession>A0A8D0HHL5</accession>
<dbReference type="Gene3D" id="2.30.39.10">
    <property type="entry name" value="Alpha-1-antitrypsin, domain 1"/>
    <property type="match status" value="1"/>
</dbReference>
<dbReference type="AlphaFoldDB" id="A0A8D0HHL5"/>
<dbReference type="PANTHER" id="PTHR11461:SF159">
    <property type="entry name" value="PLASMA PROTEASE C1 INHIBITOR"/>
    <property type="match status" value="1"/>
</dbReference>
<sequence>MLLSYPEDFTCVHAAMKLLVKSEALISASTIFFHKDLNVTNVFLNQSQWFYNSRPMQLSSNNTYNLQSINKWVSDQTKDKIKRLLDDLSPDVQMVLLNAVYFHCERFPTWPTSPDICPRETSHGHPMLTEASGGTLLDHTPLHRYLILGHLSGLP</sequence>